<keyword evidence="2" id="KW-1185">Reference proteome</keyword>
<dbReference type="EMBL" id="MU005984">
    <property type="protein sequence ID" value="KAF2860251.1"/>
    <property type="molecule type" value="Genomic_DNA"/>
</dbReference>
<accession>A0A6A7BYF1</accession>
<dbReference type="AlphaFoldDB" id="A0A6A7BYF1"/>
<evidence type="ECO:0000313" key="1">
    <source>
        <dbReference type="EMBL" id="KAF2860251.1"/>
    </source>
</evidence>
<dbReference type="Proteomes" id="UP000799421">
    <property type="component" value="Unassembled WGS sequence"/>
</dbReference>
<dbReference type="OrthoDB" id="3979469at2759"/>
<reference evidence="1" key="1">
    <citation type="journal article" date="2020" name="Stud. Mycol.">
        <title>101 Dothideomycetes genomes: a test case for predicting lifestyles and emergence of pathogens.</title>
        <authorList>
            <person name="Haridas S."/>
            <person name="Albert R."/>
            <person name="Binder M."/>
            <person name="Bloem J."/>
            <person name="Labutti K."/>
            <person name="Salamov A."/>
            <person name="Andreopoulos B."/>
            <person name="Baker S."/>
            <person name="Barry K."/>
            <person name="Bills G."/>
            <person name="Bluhm B."/>
            <person name="Cannon C."/>
            <person name="Castanera R."/>
            <person name="Culley D."/>
            <person name="Daum C."/>
            <person name="Ezra D."/>
            <person name="Gonzalez J."/>
            <person name="Henrissat B."/>
            <person name="Kuo A."/>
            <person name="Liang C."/>
            <person name="Lipzen A."/>
            <person name="Lutzoni F."/>
            <person name="Magnuson J."/>
            <person name="Mondo S."/>
            <person name="Nolan M."/>
            <person name="Ohm R."/>
            <person name="Pangilinan J."/>
            <person name="Park H.-J."/>
            <person name="Ramirez L."/>
            <person name="Alfaro M."/>
            <person name="Sun H."/>
            <person name="Tritt A."/>
            <person name="Yoshinaga Y."/>
            <person name="Zwiers L.-H."/>
            <person name="Turgeon B."/>
            <person name="Goodwin S."/>
            <person name="Spatafora J."/>
            <person name="Crous P."/>
            <person name="Grigoriev I."/>
        </authorList>
    </citation>
    <scope>NUCLEOTIDE SEQUENCE</scope>
    <source>
        <strain evidence="1">CBS 480.64</strain>
    </source>
</reference>
<proteinExistence type="predicted"/>
<sequence length="121" mass="13238">MRTRGSLTKDEELNEAAWIAVRGATVGALKWGALCAGVAVIAQAASPVYRGLTVQFKTFLQLSGMVVGGSISAERNLHWHAVNQRRKKQAAVESEALLRYHDDYINKAADVRLQSQKNSKS</sequence>
<dbReference type="InterPro" id="IPR038882">
    <property type="entry name" value="Rcf3"/>
</dbReference>
<organism evidence="1 2">
    <name type="scientific">Piedraia hortae CBS 480.64</name>
    <dbReference type="NCBI Taxonomy" id="1314780"/>
    <lineage>
        <taxon>Eukaryota</taxon>
        <taxon>Fungi</taxon>
        <taxon>Dikarya</taxon>
        <taxon>Ascomycota</taxon>
        <taxon>Pezizomycotina</taxon>
        <taxon>Dothideomycetes</taxon>
        <taxon>Dothideomycetidae</taxon>
        <taxon>Capnodiales</taxon>
        <taxon>Piedraiaceae</taxon>
        <taxon>Piedraia</taxon>
    </lineage>
</organism>
<protein>
    <recommendedName>
        <fullName evidence="3">HIG1 domain-containing protein</fullName>
    </recommendedName>
</protein>
<dbReference type="PANTHER" id="PTHR39153">
    <property type="entry name" value="AGR244WP"/>
    <property type="match status" value="1"/>
</dbReference>
<gene>
    <name evidence="1" type="ORF">K470DRAFT_258213</name>
</gene>
<evidence type="ECO:0008006" key="3">
    <source>
        <dbReference type="Google" id="ProtNLM"/>
    </source>
</evidence>
<dbReference type="PANTHER" id="PTHR39153:SF1">
    <property type="entry name" value="AGR244WP"/>
    <property type="match status" value="1"/>
</dbReference>
<evidence type="ECO:0000313" key="2">
    <source>
        <dbReference type="Proteomes" id="UP000799421"/>
    </source>
</evidence>
<name>A0A6A7BYF1_9PEZI</name>